<dbReference type="Proteomes" id="UP001219518">
    <property type="component" value="Unassembled WGS sequence"/>
</dbReference>
<feature type="short sequence motif" description="GXGXXG" evidence="4">
    <location>
        <begin position="296"/>
        <end position="301"/>
    </location>
</feature>
<proteinExistence type="predicted"/>
<feature type="short sequence motif" description="DGA/G" evidence="4">
    <location>
        <begin position="473"/>
        <end position="475"/>
    </location>
</feature>
<accession>A0AAE1I407</accession>
<dbReference type="EMBL" id="JAHWGI010001437">
    <property type="protein sequence ID" value="KAK3932560.1"/>
    <property type="molecule type" value="Genomic_DNA"/>
</dbReference>
<name>A0AAE1I407_9NEOP</name>
<keyword evidence="2 4" id="KW-0442">Lipid degradation</keyword>
<sequence length="630" mass="70241">MSFSKNIRQCQRCVCLTPRRQLNFQSASPSRPSRSDSDKMPVAQLRALSATQWKLLAQLREYLTRGSDKGYVFNLTKEWMSLLQRLPSLQFSSPPEKNIKENATQAFSSSPSSSNATSSSIDSAGGTLDSASLINLTSRTPGNSPPPPSSTNPVADPNSSKYSQVFANLFAGNGNSDAGKGPGDTIQEKAKWRTQKDTTVSKHTIHSRTQHVINAVASAVSVPSRLKRLEDLLEHFYRFPESKLYAGKEGAVNVLLRVRNEAKDEPTIALSREILSTLGYVDPVPGPGIRVLSIDGGGIRGVLVIEMLKKLEELTGKRVYELFDYICGVSTGAILACVLAPQRISLDEVSHRYKELSTKIFTQNPIWGTSNLVWSHAYYDTTMWEDMLRTYVGETKLIHTSRDPKCPKFSAVSTVVNRERVSAFVFRNYELQHRIQSQYLGSSQHAAWEAVRASSSAPTYFEEFKLGDLLHQDGGIMVNNPTAVAIHEARLLWPGVPLQCVVSFGTGRCNPVTHKSDSAEVAKNSSWRTKFNKILDSATDTEAVHTLLNDLMPGNVYYRFNPYLTEMVTMTEIRTEKISQLEMDAEMYYRRNEEKFKEAARALVQQKNAAQKTLDWVSLQAKLVGLKSHL</sequence>
<evidence type="ECO:0000256" key="5">
    <source>
        <dbReference type="SAM" id="MobiDB-lite"/>
    </source>
</evidence>
<evidence type="ECO:0000259" key="6">
    <source>
        <dbReference type="PROSITE" id="PS51635"/>
    </source>
</evidence>
<dbReference type="GO" id="GO:0016042">
    <property type="term" value="P:lipid catabolic process"/>
    <property type="evidence" value="ECO:0007669"/>
    <property type="project" value="UniProtKB-UniRule"/>
</dbReference>
<evidence type="ECO:0000256" key="4">
    <source>
        <dbReference type="PROSITE-ProRule" id="PRU01161"/>
    </source>
</evidence>
<dbReference type="GO" id="GO:0047499">
    <property type="term" value="F:calcium-independent phospholipase A2 activity"/>
    <property type="evidence" value="ECO:0007669"/>
    <property type="project" value="TreeGrafter"/>
</dbReference>
<dbReference type="InterPro" id="IPR045217">
    <property type="entry name" value="PNPLA8-like"/>
</dbReference>
<feature type="region of interest" description="Disordered" evidence="5">
    <location>
        <begin position="103"/>
        <end position="158"/>
    </location>
</feature>
<feature type="active site" description="Proton acceptor" evidence="4">
    <location>
        <position position="473"/>
    </location>
</feature>
<keyword evidence="3 4" id="KW-0443">Lipid metabolism</keyword>
<organism evidence="7 8">
    <name type="scientific">Frankliniella fusca</name>
    <dbReference type="NCBI Taxonomy" id="407009"/>
    <lineage>
        <taxon>Eukaryota</taxon>
        <taxon>Metazoa</taxon>
        <taxon>Ecdysozoa</taxon>
        <taxon>Arthropoda</taxon>
        <taxon>Hexapoda</taxon>
        <taxon>Insecta</taxon>
        <taxon>Pterygota</taxon>
        <taxon>Neoptera</taxon>
        <taxon>Paraneoptera</taxon>
        <taxon>Thysanoptera</taxon>
        <taxon>Terebrantia</taxon>
        <taxon>Thripoidea</taxon>
        <taxon>Thripidae</taxon>
        <taxon>Frankliniella</taxon>
    </lineage>
</organism>
<dbReference type="Gene3D" id="3.40.1090.10">
    <property type="entry name" value="Cytosolic phospholipase A2 catalytic domain"/>
    <property type="match status" value="1"/>
</dbReference>
<reference evidence="7" key="2">
    <citation type="journal article" date="2023" name="BMC Genomics">
        <title>Pest status, molecular evolution, and epigenetic factors derived from the genome assembly of Frankliniella fusca, a thysanopteran phytovirus vector.</title>
        <authorList>
            <person name="Catto M.A."/>
            <person name="Labadie P.E."/>
            <person name="Jacobson A.L."/>
            <person name="Kennedy G.G."/>
            <person name="Srinivasan R."/>
            <person name="Hunt B.G."/>
        </authorList>
    </citation>
    <scope>NUCLEOTIDE SEQUENCE</scope>
    <source>
        <strain evidence="7">PL_HMW_Pooled</strain>
    </source>
</reference>
<dbReference type="AlphaFoldDB" id="A0AAE1I407"/>
<feature type="active site" description="Nucleophile" evidence="4">
    <location>
        <position position="330"/>
    </location>
</feature>
<gene>
    <name evidence="7" type="ORF">KUF71_013019</name>
</gene>
<evidence type="ECO:0000256" key="2">
    <source>
        <dbReference type="ARBA" id="ARBA00022963"/>
    </source>
</evidence>
<protein>
    <submittedName>
        <fullName evidence="7">Calcium-independent phospholipase A2-gamma</fullName>
    </submittedName>
</protein>
<keyword evidence="8" id="KW-1185">Reference proteome</keyword>
<dbReference type="InterPro" id="IPR016035">
    <property type="entry name" value="Acyl_Trfase/lysoPLipase"/>
</dbReference>
<dbReference type="PANTHER" id="PTHR24185">
    <property type="entry name" value="CALCIUM-INDEPENDENT PHOSPHOLIPASE A2-GAMMA"/>
    <property type="match status" value="1"/>
</dbReference>
<keyword evidence="1 4" id="KW-0378">Hydrolase</keyword>
<dbReference type="Pfam" id="PF01734">
    <property type="entry name" value="Patatin"/>
    <property type="match status" value="1"/>
</dbReference>
<dbReference type="CDD" id="cd07211">
    <property type="entry name" value="Pat_PNPLA8"/>
    <property type="match status" value="1"/>
</dbReference>
<dbReference type="InterPro" id="IPR002641">
    <property type="entry name" value="PNPLA_dom"/>
</dbReference>
<evidence type="ECO:0000256" key="1">
    <source>
        <dbReference type="ARBA" id="ARBA00022801"/>
    </source>
</evidence>
<feature type="short sequence motif" description="GXSXG" evidence="4">
    <location>
        <begin position="328"/>
        <end position="332"/>
    </location>
</feature>
<feature type="domain" description="PNPLA" evidence="6">
    <location>
        <begin position="292"/>
        <end position="486"/>
    </location>
</feature>
<evidence type="ECO:0000313" key="7">
    <source>
        <dbReference type="EMBL" id="KAK3932560.1"/>
    </source>
</evidence>
<dbReference type="SUPFAM" id="SSF52151">
    <property type="entry name" value="FabD/lysophospholipase-like"/>
    <property type="match status" value="1"/>
</dbReference>
<reference evidence="7" key="1">
    <citation type="submission" date="2021-07" db="EMBL/GenBank/DDBJ databases">
        <authorList>
            <person name="Catto M.A."/>
            <person name="Jacobson A."/>
            <person name="Kennedy G."/>
            <person name="Labadie P."/>
            <person name="Hunt B.G."/>
            <person name="Srinivasan R."/>
        </authorList>
    </citation>
    <scope>NUCLEOTIDE SEQUENCE</scope>
    <source>
        <strain evidence="7">PL_HMW_Pooled</strain>
        <tissue evidence="7">Head</tissue>
    </source>
</reference>
<dbReference type="GO" id="GO:0019369">
    <property type="term" value="P:arachidonate metabolic process"/>
    <property type="evidence" value="ECO:0007669"/>
    <property type="project" value="TreeGrafter"/>
</dbReference>
<dbReference type="GO" id="GO:0016020">
    <property type="term" value="C:membrane"/>
    <property type="evidence" value="ECO:0007669"/>
    <property type="project" value="TreeGrafter"/>
</dbReference>
<evidence type="ECO:0000313" key="8">
    <source>
        <dbReference type="Proteomes" id="UP001219518"/>
    </source>
</evidence>
<comment type="caution">
    <text evidence="7">The sequence shown here is derived from an EMBL/GenBank/DDBJ whole genome shotgun (WGS) entry which is preliminary data.</text>
</comment>
<evidence type="ECO:0000256" key="3">
    <source>
        <dbReference type="ARBA" id="ARBA00023098"/>
    </source>
</evidence>
<dbReference type="PROSITE" id="PS51635">
    <property type="entry name" value="PNPLA"/>
    <property type="match status" value="1"/>
</dbReference>
<feature type="compositionally biased region" description="Low complexity" evidence="5">
    <location>
        <begin position="108"/>
        <end position="123"/>
    </location>
</feature>
<dbReference type="PANTHER" id="PTHR24185:SF1">
    <property type="entry name" value="CALCIUM-INDEPENDENT PHOSPHOLIPASE A2-GAMMA"/>
    <property type="match status" value="1"/>
</dbReference>